<comment type="caution">
    <text evidence="1">The sequence shown here is derived from an EMBL/GenBank/DDBJ whole genome shotgun (WGS) entry which is preliminary data.</text>
</comment>
<protein>
    <submittedName>
        <fullName evidence="1">Uncharacterized protein</fullName>
    </submittedName>
</protein>
<organism evidence="1 2">
    <name type="scientific">Neophaeococcomyces mojaviensis</name>
    <dbReference type="NCBI Taxonomy" id="3383035"/>
    <lineage>
        <taxon>Eukaryota</taxon>
        <taxon>Fungi</taxon>
        <taxon>Dikarya</taxon>
        <taxon>Ascomycota</taxon>
        <taxon>Pezizomycotina</taxon>
        <taxon>Eurotiomycetes</taxon>
        <taxon>Chaetothyriomycetidae</taxon>
        <taxon>Chaetothyriales</taxon>
        <taxon>Chaetothyriales incertae sedis</taxon>
        <taxon>Neophaeococcomyces</taxon>
    </lineage>
</organism>
<gene>
    <name evidence="1" type="ORF">H2198_003219</name>
</gene>
<accession>A0ACC3AC23</accession>
<evidence type="ECO:0000313" key="1">
    <source>
        <dbReference type="EMBL" id="KAJ9659343.1"/>
    </source>
</evidence>
<sequence length="483" mass="52050">MTEMIPTIGWMCDEPSFFRAARALLDEDSETPSAKSADKYLYSQGHIGSTNVVIYQLPQAPPAERTDHQSVEELVGNLSHLEAILVTGVVDGTVSPKINDGDIVICSTITGSEGSTPSSTPSTVQLAVEIIKKEVGADGSWLTMSASSSTPSETLENVATVQTPSENIPRHPQLHYLNFDAPDGQTDAGILQGRLKGLKKAVAACAKTGRGKTSIPVVLILVVTRKFGIGGDNLQNEDLCSKTGLYAIELIKTSSETTPISSTILQGTEKILQTLADPEIPPFEPQQLPVYGNAFLLVIPTANQYKIRICKKYIEDRVTDDVAVHTVILPVESDVGEQPYNAAGVVGAHNRISNAMHRLQDEEYKAILRSKGIGTVILMAIENYIQFDGVQRPADYGVVVVHNASAQKSTGCFSCGVTVPPAFVDRARRFGYAGNPNYGRVTVGQILAAHVPGLDKADWHKLLAGRSRYDILEDAIGKLSFPR</sequence>
<evidence type="ECO:0000313" key="2">
    <source>
        <dbReference type="Proteomes" id="UP001172386"/>
    </source>
</evidence>
<proteinExistence type="predicted"/>
<name>A0ACC3AC23_9EURO</name>
<dbReference type="EMBL" id="JAPDRQ010000041">
    <property type="protein sequence ID" value="KAJ9659343.1"/>
    <property type="molecule type" value="Genomic_DNA"/>
</dbReference>
<dbReference type="Proteomes" id="UP001172386">
    <property type="component" value="Unassembled WGS sequence"/>
</dbReference>
<reference evidence="1" key="1">
    <citation type="submission" date="2022-10" db="EMBL/GenBank/DDBJ databases">
        <title>Culturing micro-colonial fungi from biological soil crusts in the Mojave desert and describing Neophaeococcomyces mojavensis, and introducing the new genera and species Taxawa tesnikishii.</title>
        <authorList>
            <person name="Kurbessoian T."/>
            <person name="Stajich J.E."/>
        </authorList>
    </citation>
    <scope>NUCLEOTIDE SEQUENCE</scope>
    <source>
        <strain evidence="1">JES_112</strain>
    </source>
</reference>
<keyword evidence="2" id="KW-1185">Reference proteome</keyword>